<keyword evidence="2" id="KW-1185">Reference proteome</keyword>
<gene>
    <name evidence="1" type="ORF">C7377_1383</name>
</gene>
<organism evidence="1 2">
    <name type="scientific">Balneicella halophila</name>
    <dbReference type="NCBI Taxonomy" id="1537566"/>
    <lineage>
        <taxon>Bacteria</taxon>
        <taxon>Pseudomonadati</taxon>
        <taxon>Bacteroidota</taxon>
        <taxon>Bacteroidia</taxon>
        <taxon>Bacteroidales</taxon>
        <taxon>Balneicellaceae</taxon>
        <taxon>Balneicella</taxon>
    </lineage>
</organism>
<name>A0A7L4UPF1_BALHA</name>
<comment type="caution">
    <text evidence="1">The sequence shown here is derived from an EMBL/GenBank/DDBJ whole genome shotgun (WGS) entry which is preliminary data.</text>
</comment>
<dbReference type="EMBL" id="QENZ01000004">
    <property type="protein sequence ID" value="PVX51050.1"/>
    <property type="molecule type" value="Genomic_DNA"/>
</dbReference>
<dbReference type="Gene3D" id="3.30.70.260">
    <property type="match status" value="1"/>
</dbReference>
<dbReference type="Proteomes" id="UP000251835">
    <property type="component" value="Unassembled WGS sequence"/>
</dbReference>
<protein>
    <recommendedName>
        <fullName evidence="3">DUF493 domain-containing protein</fullName>
    </recommendedName>
</protein>
<sequence>MNTENKLLKLLEENKEWPLRYMFKFVAPNDDAIVAKIKEILPKSEKTTAKLSKNGKYIAITCIAFMTSAKQIVDITNEVNSIKGVMTL</sequence>
<evidence type="ECO:0008006" key="3">
    <source>
        <dbReference type="Google" id="ProtNLM"/>
    </source>
</evidence>
<dbReference type="InterPro" id="IPR007454">
    <property type="entry name" value="UPF0250_YbeD-like"/>
</dbReference>
<dbReference type="OrthoDB" id="5616097at2"/>
<dbReference type="AlphaFoldDB" id="A0A7L4UPF1"/>
<evidence type="ECO:0000313" key="2">
    <source>
        <dbReference type="Proteomes" id="UP000251835"/>
    </source>
</evidence>
<evidence type="ECO:0000313" key="1">
    <source>
        <dbReference type="EMBL" id="PVX51050.1"/>
    </source>
</evidence>
<proteinExistence type="predicted"/>
<dbReference type="SUPFAM" id="SSF117991">
    <property type="entry name" value="YbeD/HP0495-like"/>
    <property type="match status" value="1"/>
</dbReference>
<dbReference type="RefSeq" id="WP_116496588.1">
    <property type="nucleotide sequence ID" value="NZ_QENZ01000004.1"/>
</dbReference>
<reference evidence="1 2" key="1">
    <citation type="submission" date="2018-05" db="EMBL/GenBank/DDBJ databases">
        <title>Genomic Encyclopedia of Type Strains, Phase IV (KMG-IV): sequencing the most valuable type-strain genomes for metagenomic binning, comparative biology and taxonomic classification.</title>
        <authorList>
            <person name="Goeker M."/>
        </authorList>
    </citation>
    <scope>NUCLEOTIDE SEQUENCE [LARGE SCALE GENOMIC DNA]</scope>
    <source>
        <strain evidence="1 2">DSM 28579</strain>
    </source>
</reference>
<dbReference type="Pfam" id="PF04359">
    <property type="entry name" value="DUF493"/>
    <property type="match status" value="1"/>
</dbReference>
<accession>A0A7L4UPF1</accession>
<dbReference type="InterPro" id="IPR027471">
    <property type="entry name" value="YbeD-like_sf"/>
</dbReference>